<evidence type="ECO:0000256" key="1">
    <source>
        <dbReference type="ARBA" id="ARBA00022729"/>
    </source>
</evidence>
<proteinExistence type="predicted"/>
<dbReference type="OrthoDB" id="1521787at2"/>
<dbReference type="InterPro" id="IPR026444">
    <property type="entry name" value="Secre_tail"/>
</dbReference>
<dbReference type="InterPro" id="IPR045175">
    <property type="entry name" value="M28_fam"/>
</dbReference>
<gene>
    <name evidence="5" type="ORF">SAMN05421789_109103</name>
</gene>
<evidence type="ECO:0000313" key="6">
    <source>
        <dbReference type="Proteomes" id="UP000185839"/>
    </source>
</evidence>
<keyword evidence="6" id="KW-1185">Reference proteome</keyword>
<dbReference type="SUPFAM" id="SSF53187">
    <property type="entry name" value="Zn-dependent exopeptidases"/>
    <property type="match status" value="1"/>
</dbReference>
<dbReference type="GO" id="GO:0008235">
    <property type="term" value="F:metalloexopeptidase activity"/>
    <property type="evidence" value="ECO:0007669"/>
    <property type="project" value="InterPro"/>
</dbReference>
<feature type="domain" description="Secretion system C-terminal sorting" evidence="4">
    <location>
        <begin position="329"/>
        <end position="395"/>
    </location>
</feature>
<dbReference type="Gene3D" id="3.40.630.10">
    <property type="entry name" value="Zn peptidases"/>
    <property type="match status" value="1"/>
</dbReference>
<keyword evidence="1 2" id="KW-0732">Signal</keyword>
<dbReference type="RefSeq" id="WP_076387421.1">
    <property type="nucleotide sequence ID" value="NZ_FTOI01000009.1"/>
</dbReference>
<dbReference type="STRING" id="713588.SAMN05421789_109103"/>
<evidence type="ECO:0000256" key="2">
    <source>
        <dbReference type="SAM" id="SignalP"/>
    </source>
</evidence>
<reference evidence="6" key="1">
    <citation type="submission" date="2017-01" db="EMBL/GenBank/DDBJ databases">
        <authorList>
            <person name="Varghese N."/>
            <person name="Submissions S."/>
        </authorList>
    </citation>
    <scope>NUCLEOTIDE SEQUENCE [LARGE SCALE GENOMIC DNA]</scope>
    <source>
        <strain evidence="6">DSM 23145</strain>
    </source>
</reference>
<protein>
    <submittedName>
        <fullName evidence="5">Por secretion system C-terminal sorting domain-containing protein</fullName>
    </submittedName>
</protein>
<feature type="chain" id="PRO_5012139519" evidence="2">
    <location>
        <begin position="19"/>
        <end position="397"/>
    </location>
</feature>
<dbReference type="PANTHER" id="PTHR12147:SF26">
    <property type="entry name" value="PEPTIDASE M28 DOMAIN-CONTAINING PROTEIN"/>
    <property type="match status" value="1"/>
</dbReference>
<dbReference type="GO" id="GO:0006508">
    <property type="term" value="P:proteolysis"/>
    <property type="evidence" value="ECO:0007669"/>
    <property type="project" value="InterPro"/>
</dbReference>
<dbReference type="Pfam" id="PF18962">
    <property type="entry name" value="Por_Secre_tail"/>
    <property type="match status" value="1"/>
</dbReference>
<evidence type="ECO:0000259" key="3">
    <source>
        <dbReference type="Pfam" id="PF04389"/>
    </source>
</evidence>
<evidence type="ECO:0000313" key="5">
    <source>
        <dbReference type="EMBL" id="SIS87640.1"/>
    </source>
</evidence>
<dbReference type="NCBIfam" id="TIGR04183">
    <property type="entry name" value="Por_Secre_tail"/>
    <property type="match status" value="1"/>
</dbReference>
<feature type="domain" description="Peptidase M28" evidence="3">
    <location>
        <begin position="92"/>
        <end position="296"/>
    </location>
</feature>
<dbReference type="AlphaFoldDB" id="A0A1N7MNL5"/>
<organism evidence="5 6">
    <name type="scientific">Kaistella chaponensis</name>
    <dbReference type="NCBI Taxonomy" id="713588"/>
    <lineage>
        <taxon>Bacteria</taxon>
        <taxon>Pseudomonadati</taxon>
        <taxon>Bacteroidota</taxon>
        <taxon>Flavobacteriia</taxon>
        <taxon>Flavobacteriales</taxon>
        <taxon>Weeksellaceae</taxon>
        <taxon>Chryseobacterium group</taxon>
        <taxon>Kaistella</taxon>
    </lineage>
</organism>
<dbReference type="Pfam" id="PF04389">
    <property type="entry name" value="Peptidase_M28"/>
    <property type="match status" value="1"/>
</dbReference>
<evidence type="ECO:0000259" key="4">
    <source>
        <dbReference type="Pfam" id="PF18962"/>
    </source>
</evidence>
<accession>A0A1N7MNL5</accession>
<dbReference type="Proteomes" id="UP000185839">
    <property type="component" value="Unassembled WGS sequence"/>
</dbReference>
<dbReference type="PANTHER" id="PTHR12147">
    <property type="entry name" value="METALLOPEPTIDASE M28 FAMILY MEMBER"/>
    <property type="match status" value="1"/>
</dbReference>
<feature type="signal peptide" evidence="2">
    <location>
        <begin position="1"/>
        <end position="18"/>
    </location>
</feature>
<sequence>MKRFLLPSLLLLSTIASSQSFIQAYKNRASQVTQTNINTLLTDFTAFGVKTTGSTANNNAFTWLKNKYLSFGYTAAEITENAFTYSGKQTKNLIVTKTGTVYPNKFLIICGHYDTITGTGTNDNGSGTSIILEAARILENVSSEYSIKFINFSGEEQGLLGSQAYVTNVVKATNPRMDILLVINLDEVGGVAGMVNDKIYAEKDGTPTFPSGMYTTYPSTNNAASAIKTTEFKNSILNYSNITPVDNYIERSDYMPFEKEGYVVTGLFEYNQSTKPHTAGDTYINMDPVYVYNVAQGVVGAIQHFSTAATDITLSTNESSKNLQDRISIFPNPANDFVNIGLDGKGYTTSISDISGRKVQETNDQQNLDTSKLKNGVYLVTITMNGESVTKKLIIKK</sequence>
<name>A0A1N7MNL5_9FLAO</name>
<dbReference type="EMBL" id="FTOI01000009">
    <property type="protein sequence ID" value="SIS87640.1"/>
    <property type="molecule type" value="Genomic_DNA"/>
</dbReference>
<dbReference type="InterPro" id="IPR007484">
    <property type="entry name" value="Peptidase_M28"/>
</dbReference>